<dbReference type="Pfam" id="PF11312">
    <property type="entry name" value="Methyltransf_34"/>
    <property type="match status" value="1"/>
</dbReference>
<evidence type="ECO:0000313" key="2">
    <source>
        <dbReference type="EMBL" id="KAJ5391802.1"/>
    </source>
</evidence>
<dbReference type="Proteomes" id="UP001147747">
    <property type="component" value="Unassembled WGS sequence"/>
</dbReference>
<comment type="caution">
    <text evidence="2">The sequence shown here is derived from an EMBL/GenBank/DDBJ whole genome shotgun (WGS) entry which is preliminary data.</text>
</comment>
<dbReference type="OrthoDB" id="6419443at2759"/>
<gene>
    <name evidence="2" type="ORF">N7509_007292</name>
</gene>
<feature type="compositionally biased region" description="Polar residues" evidence="1">
    <location>
        <begin position="39"/>
        <end position="51"/>
    </location>
</feature>
<dbReference type="RefSeq" id="XP_056487480.1">
    <property type="nucleotide sequence ID" value="XM_056631929.1"/>
</dbReference>
<feature type="compositionally biased region" description="Low complexity" evidence="1">
    <location>
        <begin position="78"/>
        <end position="89"/>
    </location>
</feature>
<evidence type="ECO:0000313" key="3">
    <source>
        <dbReference type="Proteomes" id="UP001147747"/>
    </source>
</evidence>
<feature type="compositionally biased region" description="Low complexity" evidence="1">
    <location>
        <begin position="14"/>
        <end position="28"/>
    </location>
</feature>
<feature type="region of interest" description="Disordered" evidence="1">
    <location>
        <begin position="78"/>
        <end position="104"/>
    </location>
</feature>
<feature type="region of interest" description="Disordered" evidence="1">
    <location>
        <begin position="1"/>
        <end position="53"/>
    </location>
</feature>
<accession>A0A9W9VYQ5</accession>
<dbReference type="InterPro" id="IPR021463">
    <property type="entry name" value="Methyltransf_34"/>
</dbReference>
<dbReference type="AlphaFoldDB" id="A0A9W9VYQ5"/>
<sequence>MPPGQSDRRKGSKAKSQSQSQSQRTRQPPKQPARKPSNDRPNPQSTKSTLDFNAKIPIPLQQLILDVFKTALLPSNPAPAPAGATASTSQDTSKEDHNDPTNGAELDIKTLIQTIKTHLYQRDFDSAFTDAGEDLLRAYALRWSAARALGYAGLFRAVLGWMAGGKLNTGKGRDFISQAGNDRTRVVCVGGGAGAEIVALAAAWRSLRQKGELEREQGLKLGSLSLKDEGNREENEVDAIPGSSSPFCPSAGLSVAAVDIADWSGVVQRLERTIKSDAVYTLRSSEYQPPLVPPGEGDIDDVLSVSEDELKDVLLDTGSSSLLVTLMFTLNELFSTSMAKTTGFLLRMTEILPSNAVLLVVDSPGSYSTLKMGKDKDGAPVERNYPMKFLLDHTLLSVAEGKWERVYTEDSRWWRRDAERLRYKVGEGAGLEDMRFQLHLYRRL</sequence>
<proteinExistence type="predicted"/>
<evidence type="ECO:0000256" key="1">
    <source>
        <dbReference type="SAM" id="MobiDB-lite"/>
    </source>
</evidence>
<protein>
    <recommendedName>
        <fullName evidence="4">25S rRNA (Uridine(2843)-N(3))-methyltransferase</fullName>
    </recommendedName>
</protein>
<reference evidence="2" key="1">
    <citation type="submission" date="2022-12" db="EMBL/GenBank/DDBJ databases">
        <authorList>
            <person name="Petersen C."/>
        </authorList>
    </citation>
    <scope>NUCLEOTIDE SEQUENCE</scope>
    <source>
        <strain evidence="2">IBT 29677</strain>
    </source>
</reference>
<dbReference type="GeneID" id="81370909"/>
<dbReference type="EMBL" id="JAPZBU010000008">
    <property type="protein sequence ID" value="KAJ5391802.1"/>
    <property type="molecule type" value="Genomic_DNA"/>
</dbReference>
<organism evidence="2 3">
    <name type="scientific">Penicillium cosmopolitanum</name>
    <dbReference type="NCBI Taxonomy" id="1131564"/>
    <lineage>
        <taxon>Eukaryota</taxon>
        <taxon>Fungi</taxon>
        <taxon>Dikarya</taxon>
        <taxon>Ascomycota</taxon>
        <taxon>Pezizomycotina</taxon>
        <taxon>Eurotiomycetes</taxon>
        <taxon>Eurotiomycetidae</taxon>
        <taxon>Eurotiales</taxon>
        <taxon>Aspergillaceae</taxon>
        <taxon>Penicillium</taxon>
    </lineage>
</organism>
<name>A0A9W9VYQ5_9EURO</name>
<keyword evidence="3" id="KW-1185">Reference proteome</keyword>
<reference evidence="2" key="2">
    <citation type="journal article" date="2023" name="IMA Fungus">
        <title>Comparative genomic study of the Penicillium genus elucidates a diverse pangenome and 15 lateral gene transfer events.</title>
        <authorList>
            <person name="Petersen C."/>
            <person name="Sorensen T."/>
            <person name="Nielsen M.R."/>
            <person name="Sondergaard T.E."/>
            <person name="Sorensen J.L."/>
            <person name="Fitzpatrick D.A."/>
            <person name="Frisvad J.C."/>
            <person name="Nielsen K.L."/>
        </authorList>
    </citation>
    <scope>NUCLEOTIDE SEQUENCE</scope>
    <source>
        <strain evidence="2">IBT 29677</strain>
    </source>
</reference>
<evidence type="ECO:0008006" key="4">
    <source>
        <dbReference type="Google" id="ProtNLM"/>
    </source>
</evidence>